<dbReference type="SUPFAM" id="SSF57997">
    <property type="entry name" value="Tropomyosin"/>
    <property type="match status" value="1"/>
</dbReference>
<keyword evidence="12 17" id="KW-0505">Motor protein</keyword>
<dbReference type="GO" id="GO:0030659">
    <property type="term" value="C:cytoplasmic vesicle membrane"/>
    <property type="evidence" value="ECO:0007669"/>
    <property type="project" value="UniProtKB-SubCell"/>
</dbReference>
<dbReference type="SUPFAM" id="SSF52540">
    <property type="entry name" value="P-loop containing nucleoside triphosphate hydrolases"/>
    <property type="match status" value="1"/>
</dbReference>
<keyword evidence="10 18" id="KW-0175">Coiled coil</keyword>
<dbReference type="GO" id="GO:0005524">
    <property type="term" value="F:ATP binding"/>
    <property type="evidence" value="ECO:0007669"/>
    <property type="project" value="UniProtKB-UniRule"/>
</dbReference>
<evidence type="ECO:0000256" key="5">
    <source>
        <dbReference type="ARBA" id="ARBA00022553"/>
    </source>
</evidence>
<comment type="similarity">
    <text evidence="17">Belongs to the TRAFAC class myosin-kinesin ATPase superfamily. Kinesin family.</text>
</comment>
<evidence type="ECO:0000259" key="20">
    <source>
        <dbReference type="PROSITE" id="PS50067"/>
    </source>
</evidence>
<evidence type="ECO:0000256" key="18">
    <source>
        <dbReference type="SAM" id="Coils"/>
    </source>
</evidence>
<keyword evidence="13" id="KW-0206">Cytoskeleton</keyword>
<feature type="coiled-coil region" evidence="18">
    <location>
        <begin position="493"/>
        <end position="559"/>
    </location>
</feature>
<dbReference type="PANTHER" id="PTHR47972:SF5">
    <property type="entry name" value="KINESIN-LIKE PROTEIN KIFC3"/>
    <property type="match status" value="1"/>
</dbReference>
<evidence type="ECO:0000256" key="11">
    <source>
        <dbReference type="ARBA" id="ARBA00023136"/>
    </source>
</evidence>
<keyword evidence="6" id="KW-0493">Microtubule</keyword>
<feature type="compositionally biased region" description="Basic and acidic residues" evidence="19">
    <location>
        <begin position="21"/>
        <end position="31"/>
    </location>
</feature>
<reference evidence="21" key="2">
    <citation type="submission" date="2025-08" db="UniProtKB">
        <authorList>
            <consortium name="Ensembl"/>
        </authorList>
    </citation>
    <scope>IDENTIFICATION</scope>
</reference>
<dbReference type="KEGG" id="omy:110506284"/>
<organism evidence="21 22">
    <name type="scientific">Oncorhynchus mykiss</name>
    <name type="common">Rainbow trout</name>
    <name type="synonym">Salmo gairdneri</name>
    <dbReference type="NCBI Taxonomy" id="8022"/>
    <lineage>
        <taxon>Eukaryota</taxon>
        <taxon>Metazoa</taxon>
        <taxon>Chordata</taxon>
        <taxon>Craniata</taxon>
        <taxon>Vertebrata</taxon>
        <taxon>Euteleostomi</taxon>
        <taxon>Actinopterygii</taxon>
        <taxon>Neopterygii</taxon>
        <taxon>Teleostei</taxon>
        <taxon>Protacanthopterygii</taxon>
        <taxon>Salmoniformes</taxon>
        <taxon>Salmonidae</taxon>
        <taxon>Salmoninae</taxon>
        <taxon>Oncorhynchus</taxon>
    </lineage>
</organism>
<dbReference type="GO" id="GO:0005874">
    <property type="term" value="C:microtubule"/>
    <property type="evidence" value="ECO:0007669"/>
    <property type="project" value="UniProtKB-KW"/>
</dbReference>
<evidence type="ECO:0000256" key="6">
    <source>
        <dbReference type="ARBA" id="ARBA00022701"/>
    </source>
</evidence>
<dbReference type="CDD" id="cd01366">
    <property type="entry name" value="KISc_C_terminal"/>
    <property type="match status" value="1"/>
</dbReference>
<dbReference type="GeneID" id="110506284"/>
<evidence type="ECO:0000256" key="3">
    <source>
        <dbReference type="ARBA" id="ARBA00004536"/>
    </source>
</evidence>
<keyword evidence="8 17" id="KW-0067">ATP-binding</keyword>
<dbReference type="GO" id="GO:0007018">
    <property type="term" value="P:microtubule-based movement"/>
    <property type="evidence" value="ECO:0007669"/>
    <property type="project" value="InterPro"/>
</dbReference>
<accession>A0A8C7UVC3</accession>
<dbReference type="PROSITE" id="PS00411">
    <property type="entry name" value="KINESIN_MOTOR_1"/>
    <property type="match status" value="1"/>
</dbReference>
<evidence type="ECO:0000256" key="12">
    <source>
        <dbReference type="ARBA" id="ARBA00023175"/>
    </source>
</evidence>
<dbReference type="SMART" id="SM00129">
    <property type="entry name" value="KISc"/>
    <property type="match status" value="1"/>
</dbReference>
<reference evidence="21" key="1">
    <citation type="submission" date="2020-07" db="EMBL/GenBank/DDBJ databases">
        <title>A long reads based de novo assembly of the rainbow trout Arlee double haploid line genome.</title>
        <authorList>
            <person name="Gao G."/>
            <person name="Palti Y."/>
        </authorList>
    </citation>
    <scope>NUCLEOTIDE SEQUENCE [LARGE SCALE GENOMIC DNA]</scope>
</reference>
<feature type="compositionally biased region" description="Polar residues" evidence="19">
    <location>
        <begin position="991"/>
        <end position="1001"/>
    </location>
</feature>
<evidence type="ECO:0000256" key="14">
    <source>
        <dbReference type="ARBA" id="ARBA00023329"/>
    </source>
</evidence>
<dbReference type="InterPro" id="IPR027417">
    <property type="entry name" value="P-loop_NTPase"/>
</dbReference>
<dbReference type="OrthoDB" id="3176171at2759"/>
<feature type="region of interest" description="Disordered" evidence="19">
    <location>
        <begin position="988"/>
        <end position="1065"/>
    </location>
</feature>
<dbReference type="InterPro" id="IPR027640">
    <property type="entry name" value="Kinesin-like_fam"/>
</dbReference>
<dbReference type="AlphaFoldDB" id="A0A8C7UVC3"/>
<feature type="domain" description="Kinesin motor" evidence="20">
    <location>
        <begin position="659"/>
        <end position="980"/>
    </location>
</feature>
<evidence type="ECO:0000256" key="16">
    <source>
        <dbReference type="ARBA" id="ARBA00073326"/>
    </source>
</evidence>
<gene>
    <name evidence="21" type="primary">LOC110506284</name>
</gene>
<protein>
    <recommendedName>
        <fullName evidence="16">Kinesin-like protein KIFC3</fullName>
    </recommendedName>
</protein>
<comment type="subcellular location">
    <subcellularLocation>
        <location evidence="3">Cell junction</location>
        <location evidence="3">Adherens junction</location>
    </subcellularLocation>
    <subcellularLocation>
        <location evidence="2">Cytoplasm</location>
        <location evidence="2">Cytoskeleton</location>
        <location evidence="2">Microtubule organizing center</location>
        <location evidence="2">Centrosome</location>
    </subcellularLocation>
    <subcellularLocation>
        <location evidence="1">Cytoplasmic vesicle membrane</location>
        <topology evidence="1">Peripheral membrane protein</topology>
    </subcellularLocation>
</comment>
<feature type="coiled-coil region" evidence="18">
    <location>
        <begin position="398"/>
        <end position="464"/>
    </location>
</feature>
<dbReference type="GO" id="GO:0005813">
    <property type="term" value="C:centrosome"/>
    <property type="evidence" value="ECO:0007669"/>
    <property type="project" value="UniProtKB-SubCell"/>
</dbReference>
<dbReference type="PRINTS" id="PR00380">
    <property type="entry name" value="KINESINHEAVY"/>
</dbReference>
<keyword evidence="5" id="KW-0597">Phosphoprotein</keyword>
<keyword evidence="4" id="KW-0963">Cytoplasm</keyword>
<dbReference type="Pfam" id="PF00225">
    <property type="entry name" value="Kinesin"/>
    <property type="match status" value="1"/>
</dbReference>
<dbReference type="Ensembl" id="ENSOMYT00000106378.2">
    <property type="protein sequence ID" value="ENSOMYP00000097961.2"/>
    <property type="gene ID" value="ENSOMYG00000044451.2"/>
</dbReference>
<keyword evidence="14" id="KW-0968">Cytoplasmic vesicle</keyword>
<feature type="coiled-coil region" evidence="18">
    <location>
        <begin position="292"/>
        <end position="356"/>
    </location>
</feature>
<dbReference type="GO" id="GO:0005912">
    <property type="term" value="C:adherens junction"/>
    <property type="evidence" value="ECO:0007669"/>
    <property type="project" value="UniProtKB-SubCell"/>
</dbReference>
<proteinExistence type="inferred from homology"/>
<evidence type="ECO:0000256" key="2">
    <source>
        <dbReference type="ARBA" id="ARBA00004300"/>
    </source>
</evidence>
<feature type="region of interest" description="Disordered" evidence="19">
    <location>
        <begin position="21"/>
        <end position="65"/>
    </location>
</feature>
<feature type="binding site" evidence="17">
    <location>
        <begin position="740"/>
        <end position="747"/>
    </location>
    <ligand>
        <name>ATP</name>
        <dbReference type="ChEBI" id="CHEBI:30616"/>
    </ligand>
</feature>
<evidence type="ECO:0000256" key="17">
    <source>
        <dbReference type="PROSITE-ProRule" id="PRU00283"/>
    </source>
</evidence>
<keyword evidence="22" id="KW-1185">Reference proteome</keyword>
<evidence type="ECO:0000256" key="1">
    <source>
        <dbReference type="ARBA" id="ARBA00004284"/>
    </source>
</evidence>
<evidence type="ECO:0000256" key="15">
    <source>
        <dbReference type="ARBA" id="ARBA00060102"/>
    </source>
</evidence>
<dbReference type="InterPro" id="IPR001752">
    <property type="entry name" value="Kinesin_motor_dom"/>
</dbReference>
<keyword evidence="9" id="KW-0965">Cell junction</keyword>
<comment type="function">
    <text evidence="15">Minus-end microtubule-dependent motor protein. Involved in apically targeted transport. Required for zonula adherens maintenance.</text>
</comment>
<dbReference type="FunFam" id="3.40.850.10:FF:000022">
    <property type="entry name" value="Kinesin-like protein"/>
    <property type="match status" value="1"/>
</dbReference>
<dbReference type="GO" id="GO:0008017">
    <property type="term" value="F:microtubule binding"/>
    <property type="evidence" value="ECO:0007669"/>
    <property type="project" value="InterPro"/>
</dbReference>
<evidence type="ECO:0000256" key="19">
    <source>
        <dbReference type="SAM" id="MobiDB-lite"/>
    </source>
</evidence>
<dbReference type="InterPro" id="IPR019821">
    <property type="entry name" value="Kinesin_motor_CS"/>
</dbReference>
<evidence type="ECO:0000313" key="21">
    <source>
        <dbReference type="Ensembl" id="ENSOMYP00000097961.2"/>
    </source>
</evidence>
<keyword evidence="11" id="KW-0472">Membrane</keyword>
<evidence type="ECO:0000256" key="10">
    <source>
        <dbReference type="ARBA" id="ARBA00023054"/>
    </source>
</evidence>
<dbReference type="Proteomes" id="UP000694395">
    <property type="component" value="Chromosome 26"/>
</dbReference>
<reference evidence="21" key="3">
    <citation type="submission" date="2025-09" db="UniProtKB">
        <authorList>
            <consortium name="Ensembl"/>
        </authorList>
    </citation>
    <scope>IDENTIFICATION</scope>
</reference>
<dbReference type="Gene3D" id="3.40.850.10">
    <property type="entry name" value="Kinesin motor domain"/>
    <property type="match status" value="1"/>
</dbReference>
<evidence type="ECO:0000313" key="22">
    <source>
        <dbReference type="Proteomes" id="UP000694395"/>
    </source>
</evidence>
<evidence type="ECO:0000256" key="13">
    <source>
        <dbReference type="ARBA" id="ARBA00023212"/>
    </source>
</evidence>
<sequence length="1065" mass="118641">MYVLCTLVVLSIHSLFKSRHKTLDPGDKEAGDGATLPGDKAPPLGEGGRVRDPGPGGLGWGVGPRERERGVTVALSQGKRQRAVDRKAAGCNCANKRRGDRELRCSQGRLGCGGGSLENVPDSRKQLQPVQRPSALLSPVVMFGTRKTWDLGHAPCLQELWKKDISLDASSVDFLMSDGEEDCSFLSLPTAAFPQRTALTTTDQLETSQHNHNQQLLIQTLQEKVCEFQARLRRQEASRCLQLQSQQQSLQEKTSLIHTLQEELHTALPSGVRAVQRLAEPQEQQQHSNCLIQEGEQLIAALRTQVGELEEKLPDQTQEVERLRSGVGATDLEKHLELLVVENERLKQELKACKTSLLQEAPPPACTATDCPHSQDVEALREEVSLWESQTRLRQRRLAELEQQVLEKASRVETLSQQLEESKLHVGEMQRQLEESKCQQGEVEQQLSVRLRDCEEELARQAARTHQVKYVTEIVEVESSGSQQAVTEAQAKSAALQEQLSLQRQLLRELETQLHESQRTSTQLRAQILVYEGEMERAQGQLEAEMQNLEEEKNRVIEEAFIRAESEMKAVHENLAGVRMNLLTLQPALRTLTCDYNCLKRQVQDFPFMLEKAMTEAKQEICQVIGEVSSANQELLRKYKREMNLRKKCHNELVRLKGNIRVFCRVRPVCRGEHDSAENMVSFDPDDDALLYLSNKGKLMTFELDKVFHPQATQEGVFQEVQSLVTSCIDGFNVCIFAYGQTGSGKTYTMEGVAKDPGINQRALRLLFSEVTEKAPDWDFKITVSMVEIYNETLRNLLGDNQGEKLDIKMNPDGSGQLYVPGLTEFTVQSPEDINRVFELGHMNRATACTNLNEHSSRSHALLIITVAGVNFSTGHRTQGKLNLVDLAGSERIAKSGAEGSRLREAQCINKSLSALGDVINALRSRHSHVPFRNSRLTYLLSDSLSGDSKTLMMVQVSPLVCNMSESVCSLKFAQRVRTIELGNATRRQWENSSTTSSPTHDSVELDSPPVTPAPLPISRASSAGSTLSASSKTPTTRRRSQSQLSADRLLGRASPLVGDGGQDD</sequence>
<dbReference type="PANTHER" id="PTHR47972">
    <property type="entry name" value="KINESIN-LIKE PROTEIN KLP-3"/>
    <property type="match status" value="1"/>
</dbReference>
<dbReference type="GeneTree" id="ENSGT00940000154022"/>
<evidence type="ECO:0000256" key="4">
    <source>
        <dbReference type="ARBA" id="ARBA00022490"/>
    </source>
</evidence>
<feature type="compositionally biased region" description="Low complexity" evidence="19">
    <location>
        <begin position="1019"/>
        <end position="1032"/>
    </location>
</feature>
<evidence type="ECO:0000256" key="9">
    <source>
        <dbReference type="ARBA" id="ARBA00022949"/>
    </source>
</evidence>
<evidence type="ECO:0000256" key="8">
    <source>
        <dbReference type="ARBA" id="ARBA00022840"/>
    </source>
</evidence>
<evidence type="ECO:0000256" key="7">
    <source>
        <dbReference type="ARBA" id="ARBA00022741"/>
    </source>
</evidence>
<dbReference type="InterPro" id="IPR036961">
    <property type="entry name" value="Kinesin_motor_dom_sf"/>
</dbReference>
<keyword evidence="7 17" id="KW-0547">Nucleotide-binding</keyword>
<dbReference type="GO" id="GO:0005871">
    <property type="term" value="C:kinesin complex"/>
    <property type="evidence" value="ECO:0007669"/>
    <property type="project" value="UniProtKB-ARBA"/>
</dbReference>
<name>A0A8C7UVC3_ONCMY</name>
<dbReference type="PROSITE" id="PS50067">
    <property type="entry name" value="KINESIN_MOTOR_2"/>
    <property type="match status" value="1"/>
</dbReference>
<dbReference type="GO" id="GO:0003777">
    <property type="term" value="F:microtubule motor activity"/>
    <property type="evidence" value="ECO:0007669"/>
    <property type="project" value="InterPro"/>
</dbReference>
<dbReference type="RefSeq" id="XP_021441414.2">
    <property type="nucleotide sequence ID" value="XM_021585739.2"/>
</dbReference>